<dbReference type="Proteomes" id="UP001162261">
    <property type="component" value="Unassembled WGS sequence"/>
</dbReference>
<dbReference type="InterPro" id="IPR050339">
    <property type="entry name" value="CC_SR_Kinase"/>
</dbReference>
<evidence type="ECO:0000256" key="5">
    <source>
        <dbReference type="ARBA" id="ARBA00037982"/>
    </source>
</evidence>
<dbReference type="AlphaFoldDB" id="A0AA43BLJ9"/>
<dbReference type="EMBL" id="JAOCLH010000003">
    <property type="protein sequence ID" value="MDH2171399.1"/>
    <property type="molecule type" value="Genomic_DNA"/>
</dbReference>
<keyword evidence="4" id="KW-0067">ATP-binding</keyword>
<sequence>MSLSDAIENFAYSPEIEKLFKEKQELEFLSCNQDGANGEIILAKNKQLDRDVAIKIYDHEKDPVVHEPTLVARINHENVLKVHDAGLLATGKYSTSYYVMECAEESLKSYLSKRSISTQLALKLFKDLLKGLSCFHSKEFNLIHRDLKPDNLLIESDCLKIGDFGSVKQLNSSNKSFVSKHSILYRPPESFGTSGFFDKKSDIYQAGIILAELLGCSLSTDGESYLSRRDKVKYEALQKQGDKAIFIDKVIENRICTQKLINYDNFPLYIDSKLKAIVRKMVCSYEKRFNSISDVLSALSKYESTKKNWVEDREGNIILEQYKGKDYQIIFDKGFYLIKHRKNSLNFIQMPNTNGFETKESAYKALIRIIT</sequence>
<evidence type="ECO:0000259" key="6">
    <source>
        <dbReference type="PROSITE" id="PS50011"/>
    </source>
</evidence>
<dbReference type="Gene3D" id="1.10.510.10">
    <property type="entry name" value="Transferase(Phosphotransferase) domain 1"/>
    <property type="match status" value="1"/>
</dbReference>
<evidence type="ECO:0000256" key="3">
    <source>
        <dbReference type="ARBA" id="ARBA00022777"/>
    </source>
</evidence>
<feature type="domain" description="Protein kinase" evidence="6">
    <location>
        <begin position="26"/>
        <end position="310"/>
    </location>
</feature>
<evidence type="ECO:0000313" key="7">
    <source>
        <dbReference type="EMBL" id="MDH0656510.1"/>
    </source>
</evidence>
<dbReference type="Proteomes" id="UP001161099">
    <property type="component" value="Unassembled WGS sequence"/>
</dbReference>
<evidence type="ECO:0000256" key="1">
    <source>
        <dbReference type="ARBA" id="ARBA00022679"/>
    </source>
</evidence>
<dbReference type="PROSITE" id="PS50011">
    <property type="entry name" value="PROTEIN_KINASE_DOM"/>
    <property type="match status" value="1"/>
</dbReference>
<dbReference type="Gene3D" id="3.30.200.20">
    <property type="entry name" value="Phosphorylase Kinase, domain 1"/>
    <property type="match status" value="1"/>
</dbReference>
<protein>
    <submittedName>
        <fullName evidence="8">Serine/threonine protein kinase</fullName>
    </submittedName>
</protein>
<organism evidence="8 9">
    <name type="scientific">Acinetobacter johnsonii</name>
    <dbReference type="NCBI Taxonomy" id="40214"/>
    <lineage>
        <taxon>Bacteria</taxon>
        <taxon>Pseudomonadati</taxon>
        <taxon>Pseudomonadota</taxon>
        <taxon>Gammaproteobacteria</taxon>
        <taxon>Moraxellales</taxon>
        <taxon>Moraxellaceae</taxon>
        <taxon>Acinetobacter</taxon>
    </lineage>
</organism>
<dbReference type="GO" id="GO:0005737">
    <property type="term" value="C:cytoplasm"/>
    <property type="evidence" value="ECO:0007669"/>
    <property type="project" value="TreeGrafter"/>
</dbReference>
<dbReference type="InterPro" id="IPR000719">
    <property type="entry name" value="Prot_kinase_dom"/>
</dbReference>
<accession>A0AA43BLJ9</accession>
<dbReference type="SUPFAM" id="SSF56112">
    <property type="entry name" value="Protein kinase-like (PK-like)"/>
    <property type="match status" value="1"/>
</dbReference>
<keyword evidence="3 8" id="KW-0418">Kinase</keyword>
<keyword evidence="2" id="KW-0547">Nucleotide-binding</keyword>
<dbReference type="PANTHER" id="PTHR11042">
    <property type="entry name" value="EUKARYOTIC TRANSLATION INITIATION FACTOR 2-ALPHA KINASE EIF2-ALPHA KINASE -RELATED"/>
    <property type="match status" value="1"/>
</dbReference>
<dbReference type="GO" id="GO:0004674">
    <property type="term" value="F:protein serine/threonine kinase activity"/>
    <property type="evidence" value="ECO:0007669"/>
    <property type="project" value="UniProtKB-KW"/>
</dbReference>
<proteinExistence type="inferred from homology"/>
<dbReference type="CDD" id="cd14014">
    <property type="entry name" value="STKc_PknB_like"/>
    <property type="match status" value="1"/>
</dbReference>
<evidence type="ECO:0000313" key="8">
    <source>
        <dbReference type="EMBL" id="MDH2171399.1"/>
    </source>
</evidence>
<dbReference type="Pfam" id="PF00069">
    <property type="entry name" value="Pkinase"/>
    <property type="match status" value="1"/>
</dbReference>
<keyword evidence="8" id="KW-0723">Serine/threonine-protein kinase</keyword>
<dbReference type="EMBL" id="JAOCDR010000021">
    <property type="protein sequence ID" value="MDH0656510.1"/>
    <property type="molecule type" value="Genomic_DNA"/>
</dbReference>
<keyword evidence="1" id="KW-0808">Transferase</keyword>
<gene>
    <name evidence="7" type="ORF">N5D11_10320</name>
    <name evidence="8" type="ORF">N5J46_02930</name>
</gene>
<dbReference type="SMART" id="SM00220">
    <property type="entry name" value="S_TKc"/>
    <property type="match status" value="1"/>
</dbReference>
<name>A0AA43BLJ9_ACIJO</name>
<dbReference type="RefSeq" id="WP_195728791.1">
    <property type="nucleotide sequence ID" value="NZ_CP059080.1"/>
</dbReference>
<dbReference type="PANTHER" id="PTHR11042:SF187">
    <property type="entry name" value="EUKARYOTIC TRANSLATION INITIATION FACTOR 2-ALPHA KINASE 2"/>
    <property type="match status" value="1"/>
</dbReference>
<evidence type="ECO:0000256" key="4">
    <source>
        <dbReference type="ARBA" id="ARBA00022840"/>
    </source>
</evidence>
<reference evidence="8" key="1">
    <citation type="submission" date="2022-09" db="EMBL/GenBank/DDBJ databases">
        <title>Intensive care unit water sources are persistently colonized with multi-drug resistant bacteria and are the site of extensive horizontal gene transfer of antibiotic resistance genes.</title>
        <authorList>
            <person name="Diorio-Toth L."/>
        </authorList>
    </citation>
    <scope>NUCLEOTIDE SEQUENCE</scope>
    <source>
        <strain evidence="8">GD03649</strain>
        <strain evidence="7">GD03851</strain>
    </source>
</reference>
<dbReference type="InterPro" id="IPR011009">
    <property type="entry name" value="Kinase-like_dom_sf"/>
</dbReference>
<evidence type="ECO:0000256" key="2">
    <source>
        <dbReference type="ARBA" id="ARBA00022741"/>
    </source>
</evidence>
<dbReference type="PROSITE" id="PS00108">
    <property type="entry name" value="PROTEIN_KINASE_ST"/>
    <property type="match status" value="1"/>
</dbReference>
<dbReference type="InterPro" id="IPR008271">
    <property type="entry name" value="Ser/Thr_kinase_AS"/>
</dbReference>
<comment type="caution">
    <text evidence="8">The sequence shown here is derived from an EMBL/GenBank/DDBJ whole genome shotgun (WGS) entry which is preliminary data.</text>
</comment>
<comment type="similarity">
    <text evidence="5">Belongs to the protein kinase superfamily. Ser/Thr protein kinase family. GCN2 subfamily.</text>
</comment>
<evidence type="ECO:0000313" key="9">
    <source>
        <dbReference type="Proteomes" id="UP001162261"/>
    </source>
</evidence>
<dbReference type="GO" id="GO:0005524">
    <property type="term" value="F:ATP binding"/>
    <property type="evidence" value="ECO:0007669"/>
    <property type="project" value="UniProtKB-KW"/>
</dbReference>